<keyword evidence="5" id="KW-1185">Reference proteome</keyword>
<dbReference type="PROSITE" id="PS51269">
    <property type="entry name" value="COMM"/>
    <property type="match status" value="1"/>
</dbReference>
<dbReference type="InterPro" id="IPR017920">
    <property type="entry name" value="COMM"/>
</dbReference>
<dbReference type="Pfam" id="PF07258">
    <property type="entry name" value="COMM_domain"/>
    <property type="match status" value="1"/>
</dbReference>
<comment type="caution">
    <text evidence="4">The sequence shown here is derived from an EMBL/GenBank/DDBJ whole genome shotgun (WGS) entry which is preliminary data.</text>
</comment>
<evidence type="ECO:0000313" key="5">
    <source>
        <dbReference type="Proteomes" id="UP001286313"/>
    </source>
</evidence>
<evidence type="ECO:0000256" key="1">
    <source>
        <dbReference type="ARBA" id="ARBA00016556"/>
    </source>
</evidence>
<accession>A0AAE1FF54</accession>
<evidence type="ECO:0000256" key="2">
    <source>
        <dbReference type="ARBA" id="ARBA00093452"/>
    </source>
</evidence>
<sequence>MAAPGISQENIVFPARVPPDVKTLIKASKGMDKAFYRKLIKLSLGYLQGSARDGDCEIAVKNLCQAAGATTEQQVMATCVQYAGVVSLLRAALRVNTHTVRQDTFINDLTNLGLSSDFATDLSRVAYGASRNDINKQLVVASPSLPTFTAINWRVEVTISTSWLSRVLEPVVTLRLDKDDKKSCTFEIPLAKFHQLRYTVASLLHQMEALENSPLAKK</sequence>
<evidence type="ECO:0000313" key="4">
    <source>
        <dbReference type="EMBL" id="KAK3873102.1"/>
    </source>
</evidence>
<organism evidence="4 5">
    <name type="scientific">Petrolisthes cinctipes</name>
    <name type="common">Flat porcelain crab</name>
    <dbReference type="NCBI Taxonomy" id="88211"/>
    <lineage>
        <taxon>Eukaryota</taxon>
        <taxon>Metazoa</taxon>
        <taxon>Ecdysozoa</taxon>
        <taxon>Arthropoda</taxon>
        <taxon>Crustacea</taxon>
        <taxon>Multicrustacea</taxon>
        <taxon>Malacostraca</taxon>
        <taxon>Eumalacostraca</taxon>
        <taxon>Eucarida</taxon>
        <taxon>Decapoda</taxon>
        <taxon>Pleocyemata</taxon>
        <taxon>Anomura</taxon>
        <taxon>Galatheoidea</taxon>
        <taxon>Porcellanidae</taxon>
        <taxon>Petrolisthes</taxon>
    </lineage>
</organism>
<dbReference type="InterPro" id="IPR037357">
    <property type="entry name" value="COMMD5"/>
</dbReference>
<dbReference type="EMBL" id="JAWQEG010002262">
    <property type="protein sequence ID" value="KAK3873102.1"/>
    <property type="molecule type" value="Genomic_DNA"/>
</dbReference>
<feature type="domain" description="COMM" evidence="3">
    <location>
        <begin position="147"/>
        <end position="211"/>
    </location>
</feature>
<dbReference type="PANTHER" id="PTHR15666">
    <property type="entry name" value="COMM DOMAIN CONTAINING PROTEIN 5"/>
    <property type="match status" value="1"/>
</dbReference>
<proteinExistence type="inferred from homology"/>
<protein>
    <recommendedName>
        <fullName evidence="1">COMM domain-containing protein 5</fullName>
    </recommendedName>
</protein>
<dbReference type="Proteomes" id="UP001286313">
    <property type="component" value="Unassembled WGS sequence"/>
</dbReference>
<evidence type="ECO:0000259" key="3">
    <source>
        <dbReference type="PROSITE" id="PS51269"/>
    </source>
</evidence>
<gene>
    <name evidence="4" type="ORF">Pcinc_021857</name>
</gene>
<dbReference type="PANTHER" id="PTHR15666:SF1">
    <property type="entry name" value="COMM DOMAIN-CONTAINING PROTEIN 5"/>
    <property type="match status" value="1"/>
</dbReference>
<reference evidence="4" key="1">
    <citation type="submission" date="2023-10" db="EMBL/GenBank/DDBJ databases">
        <title>Genome assemblies of two species of porcelain crab, Petrolisthes cinctipes and Petrolisthes manimaculis (Anomura: Porcellanidae).</title>
        <authorList>
            <person name="Angst P."/>
        </authorList>
    </citation>
    <scope>NUCLEOTIDE SEQUENCE</scope>
    <source>
        <strain evidence="4">PB745_01</strain>
        <tissue evidence="4">Gill</tissue>
    </source>
</reference>
<dbReference type="GO" id="GO:0005634">
    <property type="term" value="C:nucleus"/>
    <property type="evidence" value="ECO:0007669"/>
    <property type="project" value="TreeGrafter"/>
</dbReference>
<comment type="similarity">
    <text evidence="2">Belongs to the COMM domain-containing protein 5 family.</text>
</comment>
<dbReference type="AlphaFoldDB" id="A0AAE1FF54"/>
<name>A0AAE1FF54_PETCI</name>